<keyword evidence="2" id="KW-1185">Reference proteome</keyword>
<evidence type="ECO:0000313" key="2">
    <source>
        <dbReference type="Proteomes" id="UP001158045"/>
    </source>
</evidence>
<accession>A0ABT6NG93</accession>
<proteinExistence type="predicted"/>
<protein>
    <recommendedName>
        <fullName evidence="3">Transcriptional regulator</fullName>
    </recommendedName>
</protein>
<comment type="caution">
    <text evidence="1">The sequence shown here is derived from an EMBL/GenBank/DDBJ whole genome shotgun (WGS) entry which is preliminary data.</text>
</comment>
<dbReference type="InterPro" id="IPR058303">
    <property type="entry name" value="DUF7990"/>
</dbReference>
<gene>
    <name evidence="1" type="ORF">QE109_14565</name>
</gene>
<name>A0ABT6NG93_9FIRM</name>
<evidence type="ECO:0008006" key="3">
    <source>
        <dbReference type="Google" id="ProtNLM"/>
    </source>
</evidence>
<evidence type="ECO:0000313" key="1">
    <source>
        <dbReference type="EMBL" id="MDH8679378.1"/>
    </source>
</evidence>
<dbReference type="RefSeq" id="WP_281095274.1">
    <property type="nucleotide sequence ID" value="NZ_JARYZI010000011.1"/>
</dbReference>
<dbReference type="Proteomes" id="UP001158045">
    <property type="component" value="Unassembled WGS sequence"/>
</dbReference>
<reference evidence="1 2" key="1">
    <citation type="submission" date="2023-04" db="EMBL/GenBank/DDBJ databases">
        <title>Fusibacter bizertensis strain WBS, isolated from littoral bottom sediments of the Arctic seas - biochemical and genomic analysis.</title>
        <authorList>
            <person name="Brioukhanov A.L."/>
        </authorList>
    </citation>
    <scope>NUCLEOTIDE SEQUENCE [LARGE SCALE GENOMIC DNA]</scope>
    <source>
        <strain evidence="1 2">WBS</strain>
    </source>
</reference>
<dbReference type="EMBL" id="JARYZI010000011">
    <property type="protein sequence ID" value="MDH8679378.1"/>
    <property type="molecule type" value="Genomic_DNA"/>
</dbReference>
<dbReference type="Pfam" id="PF25952">
    <property type="entry name" value="DUF7990"/>
    <property type="match status" value="1"/>
</dbReference>
<sequence>MKFLENIALFFTGALGFNKKAYTLIEKDLRQEEDNFLLAARADLLGLNFPTMYYMLELIPYMVEEEEAWIKRMVKRKSIWEERFSDLDIDP</sequence>
<organism evidence="1 2">
    <name type="scientific">Fusibacter bizertensis</name>
    <dbReference type="NCBI Taxonomy" id="1488331"/>
    <lineage>
        <taxon>Bacteria</taxon>
        <taxon>Bacillati</taxon>
        <taxon>Bacillota</taxon>
        <taxon>Clostridia</taxon>
        <taxon>Eubacteriales</taxon>
        <taxon>Eubacteriales Family XII. Incertae Sedis</taxon>
        <taxon>Fusibacter</taxon>
    </lineage>
</organism>